<name>A0A9D1XJV1_9FIRM</name>
<sequence>MEEVKLRYRDFSSLTDDEIKFICKEILSMKDVGDIERDDEEIEVDVVDEYIEGATGDIFDIDDYVTLTPTKIKTYNFSLTKQESEDYQRYLFSLGMDWRLKDNKFLK</sequence>
<comment type="caution">
    <text evidence="1">The sequence shown here is derived from an EMBL/GenBank/DDBJ whole genome shotgun (WGS) entry which is preliminary data.</text>
</comment>
<evidence type="ECO:0000313" key="1">
    <source>
        <dbReference type="EMBL" id="HIX80762.1"/>
    </source>
</evidence>
<organism evidence="1 2">
    <name type="scientific">Candidatus Erysipelatoclostridium merdavium</name>
    <dbReference type="NCBI Taxonomy" id="2838566"/>
    <lineage>
        <taxon>Bacteria</taxon>
        <taxon>Bacillati</taxon>
        <taxon>Bacillota</taxon>
        <taxon>Erysipelotrichia</taxon>
        <taxon>Erysipelotrichales</taxon>
        <taxon>Erysipelotrichales incertae sedis</taxon>
    </lineage>
</organism>
<dbReference type="Proteomes" id="UP000886724">
    <property type="component" value="Unassembled WGS sequence"/>
</dbReference>
<dbReference type="AlphaFoldDB" id="A0A9D1XJV1"/>
<reference evidence="1" key="1">
    <citation type="journal article" date="2021" name="PeerJ">
        <title>Extensive microbial diversity within the chicken gut microbiome revealed by metagenomics and culture.</title>
        <authorList>
            <person name="Gilroy R."/>
            <person name="Ravi A."/>
            <person name="Getino M."/>
            <person name="Pursley I."/>
            <person name="Horton D.L."/>
            <person name="Alikhan N.F."/>
            <person name="Baker D."/>
            <person name="Gharbi K."/>
            <person name="Hall N."/>
            <person name="Watson M."/>
            <person name="Adriaenssens E.M."/>
            <person name="Foster-Nyarko E."/>
            <person name="Jarju S."/>
            <person name="Secka A."/>
            <person name="Antonio M."/>
            <person name="Oren A."/>
            <person name="Chaudhuri R.R."/>
            <person name="La Ragione R."/>
            <person name="Hildebrand F."/>
            <person name="Pallen M.J."/>
        </authorList>
    </citation>
    <scope>NUCLEOTIDE SEQUENCE</scope>
    <source>
        <strain evidence="1">ChiGjej1B1-14440</strain>
    </source>
</reference>
<accession>A0A9D1XJV1</accession>
<reference evidence="1" key="2">
    <citation type="submission" date="2021-04" db="EMBL/GenBank/DDBJ databases">
        <authorList>
            <person name="Gilroy R."/>
        </authorList>
    </citation>
    <scope>NUCLEOTIDE SEQUENCE</scope>
    <source>
        <strain evidence="1">ChiGjej1B1-14440</strain>
    </source>
</reference>
<gene>
    <name evidence="1" type="ORF">H9980_02180</name>
</gene>
<protein>
    <submittedName>
        <fullName evidence="1">Uncharacterized protein</fullName>
    </submittedName>
</protein>
<dbReference type="EMBL" id="DXET01000055">
    <property type="protein sequence ID" value="HIX80762.1"/>
    <property type="molecule type" value="Genomic_DNA"/>
</dbReference>
<proteinExistence type="predicted"/>
<evidence type="ECO:0000313" key="2">
    <source>
        <dbReference type="Proteomes" id="UP000886724"/>
    </source>
</evidence>